<proteinExistence type="predicted"/>
<protein>
    <submittedName>
        <fullName evidence="1">Uncharacterized protein</fullName>
    </submittedName>
</protein>
<name>V5I6U3_ANOGL</name>
<sequence>NILRQNVSSAVAQAEAKVKIDSYINLAKNEAPTTDTDDRWTDVVKRRRKRQVIIGSNKESANVGVPSYVELHVYRIKPYTTADELTDVMKTYFPEVKCESLNSKHPDLYS</sequence>
<dbReference type="EMBL" id="GALX01007585">
    <property type="protein sequence ID" value="JAB60881.1"/>
    <property type="molecule type" value="Transcribed_RNA"/>
</dbReference>
<evidence type="ECO:0000313" key="1">
    <source>
        <dbReference type="EMBL" id="JAB60881.1"/>
    </source>
</evidence>
<feature type="non-terminal residue" evidence="1">
    <location>
        <position position="110"/>
    </location>
</feature>
<reference evidence="1" key="1">
    <citation type="submission" date="2013-07" db="EMBL/GenBank/DDBJ databases">
        <title>Midgut Transcriptome Profiling of Anoplphora glabripennis, a Lignocellulose Degrading, Wood-Boring Cerambycid.</title>
        <authorList>
            <person name="Scully E.D."/>
            <person name="Hoover K."/>
            <person name="Carlson J.E."/>
            <person name="Tien M."/>
            <person name="Geib S.M."/>
        </authorList>
    </citation>
    <scope>NUCLEOTIDE SEQUENCE</scope>
</reference>
<dbReference type="AlphaFoldDB" id="V5I6U3"/>
<organism evidence="1">
    <name type="scientific">Anoplophora glabripennis</name>
    <name type="common">Asian longhorn beetle</name>
    <name type="synonym">Anoplophora nobilis</name>
    <dbReference type="NCBI Taxonomy" id="217634"/>
    <lineage>
        <taxon>Eukaryota</taxon>
        <taxon>Metazoa</taxon>
        <taxon>Ecdysozoa</taxon>
        <taxon>Arthropoda</taxon>
        <taxon>Hexapoda</taxon>
        <taxon>Insecta</taxon>
        <taxon>Pterygota</taxon>
        <taxon>Neoptera</taxon>
        <taxon>Endopterygota</taxon>
        <taxon>Coleoptera</taxon>
        <taxon>Polyphaga</taxon>
        <taxon>Cucujiformia</taxon>
        <taxon>Chrysomeloidea</taxon>
        <taxon>Cerambycidae</taxon>
        <taxon>Lamiinae</taxon>
        <taxon>Lamiini</taxon>
        <taxon>Anoplophora</taxon>
    </lineage>
</organism>
<accession>V5I6U3</accession>
<feature type="non-terminal residue" evidence="1">
    <location>
        <position position="1"/>
    </location>
</feature>